<evidence type="ECO:0000313" key="3">
    <source>
        <dbReference type="Proteomes" id="UP001447188"/>
    </source>
</evidence>
<feature type="transmembrane region" description="Helical" evidence="1">
    <location>
        <begin position="482"/>
        <end position="507"/>
    </location>
</feature>
<evidence type="ECO:0000256" key="1">
    <source>
        <dbReference type="SAM" id="Phobius"/>
    </source>
</evidence>
<keyword evidence="3" id="KW-1185">Reference proteome</keyword>
<reference evidence="2 3" key="1">
    <citation type="submission" date="2024-02" db="EMBL/GenBank/DDBJ databases">
        <title>Discinaceae phylogenomics.</title>
        <authorList>
            <person name="Dirks A.C."/>
            <person name="James T.Y."/>
        </authorList>
    </citation>
    <scope>NUCLEOTIDE SEQUENCE [LARGE SCALE GENOMIC DNA]</scope>
    <source>
        <strain evidence="2 3">ACD0624</strain>
    </source>
</reference>
<dbReference type="PANTHER" id="PTHR35041">
    <property type="entry name" value="MEDIATOR OF RNA POLYMERASE II TRANSCRIPTION SUBUNIT 1"/>
    <property type="match status" value="1"/>
</dbReference>
<feature type="transmembrane region" description="Helical" evidence="1">
    <location>
        <begin position="114"/>
        <end position="132"/>
    </location>
</feature>
<gene>
    <name evidence="2" type="ORF">Q9L58_006390</name>
</gene>
<feature type="transmembrane region" description="Helical" evidence="1">
    <location>
        <begin position="144"/>
        <end position="173"/>
    </location>
</feature>
<evidence type="ECO:0000313" key="2">
    <source>
        <dbReference type="EMBL" id="KAL0634664.1"/>
    </source>
</evidence>
<proteinExistence type="predicted"/>
<name>A0ABR3GFF5_9PEZI</name>
<feature type="transmembrane region" description="Helical" evidence="1">
    <location>
        <begin position="77"/>
        <end position="102"/>
    </location>
</feature>
<keyword evidence="1" id="KW-0812">Transmembrane</keyword>
<comment type="caution">
    <text evidence="2">The sequence shown here is derived from an EMBL/GenBank/DDBJ whole genome shotgun (WGS) entry which is preliminary data.</text>
</comment>
<feature type="transmembrane region" description="Helical" evidence="1">
    <location>
        <begin position="35"/>
        <end position="56"/>
    </location>
</feature>
<dbReference type="Proteomes" id="UP001447188">
    <property type="component" value="Unassembled WGS sequence"/>
</dbReference>
<accession>A0ABR3GFF5</accession>
<sequence length="593" mass="65699">MIEDPFQPPEKLSFRRKWFARSGDLRNSKEAQWGIHWYTPVSIIALMTLGIASAVAHHLFYSRINGTGAGSERRQQFMTLVGTSLAFLCKASLGAVIGISRMQCIWVTLRTDYITLRGIDALFGVTSDLFYFKNWDMVRKARLATTMAAIMWIFPFTAVFTPGAIVVATIPLIHNVPCDVRTLVFEFTPKPTAERLCCDKLGANVTFVGLAKYEETTHTIERASVVTRVMRLAAFSGNISHPSNLIHGTGTPAHLMSLDQQSERLSFACGRNCTYTLKFVAPAISCTPITSWKTTIWNSSEEYMQDTRYLAKPDESSELLWVGYIPEVLESGEMRDPIVQKCQSSIAYYTVRMDILDYNYLEPTIEAVDHVLLTPTSIPEFPATEYLPNTALLGVVRSLLEGNLTAGYHRNSDVTLTHLFSHPDDIPVDLGVRIEQMAQKMMVSILSFDSEGTVVSPLLKYAARETNTCRTTNYLVAFQYQAWRLLVVYGAAISTALCMAVLGFVALAKNGVACTGSVSVFLRASRNPTLDEKMGSCLGGGPMSKDLRDLELKFGELASGRGRDDGVGGVRRHIAMGTRSDEVTKIVRSVTYT</sequence>
<protein>
    <submittedName>
        <fullName evidence="2">Uncharacterized protein</fullName>
    </submittedName>
</protein>
<organism evidence="2 3">
    <name type="scientific">Discina gigas</name>
    <dbReference type="NCBI Taxonomy" id="1032678"/>
    <lineage>
        <taxon>Eukaryota</taxon>
        <taxon>Fungi</taxon>
        <taxon>Dikarya</taxon>
        <taxon>Ascomycota</taxon>
        <taxon>Pezizomycotina</taxon>
        <taxon>Pezizomycetes</taxon>
        <taxon>Pezizales</taxon>
        <taxon>Discinaceae</taxon>
        <taxon>Discina</taxon>
    </lineage>
</organism>
<dbReference type="EMBL" id="JBBBZM010000088">
    <property type="protein sequence ID" value="KAL0634664.1"/>
    <property type="molecule type" value="Genomic_DNA"/>
</dbReference>
<dbReference type="PANTHER" id="PTHR35041:SF6">
    <property type="entry name" value="FORMYLMETHIONINE DEFORMYLASE-LIKE PROTEIN-RELATED"/>
    <property type="match status" value="1"/>
</dbReference>
<keyword evidence="1" id="KW-1133">Transmembrane helix</keyword>
<keyword evidence="1" id="KW-0472">Membrane</keyword>